<accession>A0AAW1JQ69</accession>
<feature type="transmembrane region" description="Helical" evidence="1">
    <location>
        <begin position="21"/>
        <end position="37"/>
    </location>
</feature>
<protein>
    <submittedName>
        <fullName evidence="2">Uncharacterized protein</fullName>
    </submittedName>
</protein>
<name>A0AAW1JQ69_SAPOF</name>
<dbReference type="AlphaFoldDB" id="A0AAW1JQ69"/>
<dbReference type="EMBL" id="JBDFQZ010000007">
    <property type="protein sequence ID" value="KAK9706372.1"/>
    <property type="molecule type" value="Genomic_DNA"/>
</dbReference>
<dbReference type="Proteomes" id="UP001443914">
    <property type="component" value="Unassembled WGS sequence"/>
</dbReference>
<gene>
    <name evidence="2" type="ORF">RND81_07G119800</name>
</gene>
<proteinExistence type="predicted"/>
<organism evidence="2 3">
    <name type="scientific">Saponaria officinalis</name>
    <name type="common">Common soapwort</name>
    <name type="synonym">Lychnis saponaria</name>
    <dbReference type="NCBI Taxonomy" id="3572"/>
    <lineage>
        <taxon>Eukaryota</taxon>
        <taxon>Viridiplantae</taxon>
        <taxon>Streptophyta</taxon>
        <taxon>Embryophyta</taxon>
        <taxon>Tracheophyta</taxon>
        <taxon>Spermatophyta</taxon>
        <taxon>Magnoliopsida</taxon>
        <taxon>eudicotyledons</taxon>
        <taxon>Gunneridae</taxon>
        <taxon>Pentapetalae</taxon>
        <taxon>Caryophyllales</taxon>
        <taxon>Caryophyllaceae</taxon>
        <taxon>Caryophylleae</taxon>
        <taxon>Saponaria</taxon>
    </lineage>
</organism>
<keyword evidence="3" id="KW-1185">Reference proteome</keyword>
<evidence type="ECO:0000256" key="1">
    <source>
        <dbReference type="SAM" id="Phobius"/>
    </source>
</evidence>
<comment type="caution">
    <text evidence="2">The sequence shown here is derived from an EMBL/GenBank/DDBJ whole genome shotgun (WGS) entry which is preliminary data.</text>
</comment>
<evidence type="ECO:0000313" key="3">
    <source>
        <dbReference type="Proteomes" id="UP001443914"/>
    </source>
</evidence>
<keyword evidence="1" id="KW-1133">Transmembrane helix</keyword>
<reference evidence="2" key="1">
    <citation type="submission" date="2024-03" db="EMBL/GenBank/DDBJ databases">
        <title>WGS assembly of Saponaria officinalis var. Norfolk2.</title>
        <authorList>
            <person name="Jenkins J."/>
            <person name="Shu S."/>
            <person name="Grimwood J."/>
            <person name="Barry K."/>
            <person name="Goodstein D."/>
            <person name="Schmutz J."/>
            <person name="Leebens-Mack J."/>
            <person name="Osbourn A."/>
        </authorList>
    </citation>
    <scope>NUCLEOTIDE SEQUENCE [LARGE SCALE GENOMIC DNA]</scope>
    <source>
        <strain evidence="2">JIC</strain>
    </source>
</reference>
<evidence type="ECO:0000313" key="2">
    <source>
        <dbReference type="EMBL" id="KAK9706372.1"/>
    </source>
</evidence>
<keyword evidence="1" id="KW-0472">Membrane</keyword>
<sequence length="108" mass="12742">MTSSRNIRNNRCKQQQYSKQIVHYMIFTHFLTFTISLKTNANSPHKTVHSRVYYQFLPSPVCSFRSQNHTFPALAPGLTVLLLYHTRSPQQYKSRLFSNSQWYDLAII</sequence>
<keyword evidence="1" id="KW-0812">Transmembrane</keyword>